<dbReference type="Proteomes" id="UP000002280">
    <property type="component" value="Chromosome 6"/>
</dbReference>
<dbReference type="OMA" id="IVLFCES"/>
<dbReference type="PANTHER" id="PTHR37680">
    <property type="entry name" value="C130050O18RIK PROTEIN"/>
    <property type="match status" value="1"/>
</dbReference>
<reference evidence="2" key="2">
    <citation type="submission" date="2025-08" db="UniProtKB">
        <authorList>
            <consortium name="Ensembl"/>
        </authorList>
    </citation>
    <scope>IDENTIFICATION</scope>
</reference>
<feature type="transmembrane region" description="Helical" evidence="1">
    <location>
        <begin position="94"/>
        <end position="112"/>
    </location>
</feature>
<accession>A0A5F8GMU4</accession>
<reference evidence="2 3" key="1">
    <citation type="journal article" date="2007" name="Nature">
        <title>Genome of the marsupial Monodelphis domestica reveals innovation in non-coding sequences.</title>
        <authorList>
            <person name="Mikkelsen T.S."/>
            <person name="Wakefield M.J."/>
            <person name="Aken B."/>
            <person name="Amemiya C.T."/>
            <person name="Chang J.L."/>
            <person name="Duke S."/>
            <person name="Garber M."/>
            <person name="Gentles A.J."/>
            <person name="Goodstadt L."/>
            <person name="Heger A."/>
            <person name="Jurka J."/>
            <person name="Kamal M."/>
            <person name="Mauceli E."/>
            <person name="Searle S.M."/>
            <person name="Sharpe T."/>
            <person name="Baker M.L."/>
            <person name="Batzer M.A."/>
            <person name="Benos P.V."/>
            <person name="Belov K."/>
            <person name="Clamp M."/>
            <person name="Cook A."/>
            <person name="Cuff J."/>
            <person name="Das R."/>
            <person name="Davidow L."/>
            <person name="Deakin J.E."/>
            <person name="Fazzari M.J."/>
            <person name="Glass J.L."/>
            <person name="Grabherr M."/>
            <person name="Greally J.M."/>
            <person name="Gu W."/>
            <person name="Hore T.A."/>
            <person name="Huttley G.A."/>
            <person name="Kleber M."/>
            <person name="Jirtle R.L."/>
            <person name="Koina E."/>
            <person name="Lee J.T."/>
            <person name="Mahony S."/>
            <person name="Marra M.A."/>
            <person name="Miller R.D."/>
            <person name="Nicholls R.D."/>
            <person name="Oda M."/>
            <person name="Papenfuss A.T."/>
            <person name="Parra Z.E."/>
            <person name="Pollock D.D."/>
            <person name="Ray D.A."/>
            <person name="Schein J.E."/>
            <person name="Speed T.P."/>
            <person name="Thompson K."/>
            <person name="VandeBerg J.L."/>
            <person name="Wade C.M."/>
            <person name="Walker J.A."/>
            <person name="Waters P.D."/>
            <person name="Webber C."/>
            <person name="Weidman J.R."/>
            <person name="Xie X."/>
            <person name="Zody M.C."/>
            <person name="Baldwin J."/>
            <person name="Abdouelleil A."/>
            <person name="Abdulkadir J."/>
            <person name="Abebe A."/>
            <person name="Abera B."/>
            <person name="Abreu J."/>
            <person name="Acer S.C."/>
            <person name="Aftuck L."/>
            <person name="Alexander A."/>
            <person name="An P."/>
            <person name="Anderson E."/>
            <person name="Anderson S."/>
            <person name="Arachi H."/>
            <person name="Azer M."/>
            <person name="Bachantsang P."/>
            <person name="Barry A."/>
            <person name="Bayul T."/>
            <person name="Berlin A."/>
            <person name="Bessette D."/>
            <person name="Bloom T."/>
            <person name="Bloom T."/>
            <person name="Boguslavskiy L."/>
            <person name="Bonnet C."/>
            <person name="Boukhgalter B."/>
            <person name="Bourzgui I."/>
            <person name="Brown A."/>
            <person name="Cahill P."/>
            <person name="Channer S."/>
            <person name="Cheshatsang Y."/>
            <person name="Chuda L."/>
            <person name="Citroen M."/>
            <person name="Collymore A."/>
            <person name="Cooke P."/>
            <person name="Costello M."/>
            <person name="D'Aco K."/>
            <person name="Daza R."/>
            <person name="De Haan G."/>
            <person name="DeGray S."/>
            <person name="DeMaso C."/>
            <person name="Dhargay N."/>
            <person name="Dooley K."/>
            <person name="Dooley E."/>
            <person name="Doricent M."/>
            <person name="Dorje P."/>
            <person name="Dorjee K."/>
            <person name="Dupes A."/>
            <person name="Elong R."/>
            <person name="Falk J."/>
            <person name="Farina A."/>
            <person name="Faro S."/>
            <person name="Ferguson D."/>
            <person name="Fisher S."/>
            <person name="Foley C.D."/>
            <person name="Franke A."/>
            <person name="Friedrich D."/>
            <person name="Gadbois L."/>
            <person name="Gearin G."/>
            <person name="Gearin C.R."/>
            <person name="Giannoukos G."/>
            <person name="Goode T."/>
            <person name="Graham J."/>
            <person name="Grandbois E."/>
            <person name="Grewal S."/>
            <person name="Gyaltsen K."/>
            <person name="Hafez N."/>
            <person name="Hagos B."/>
            <person name="Hall J."/>
            <person name="Henson C."/>
            <person name="Hollinger A."/>
            <person name="Honan T."/>
            <person name="Huard M.D."/>
            <person name="Hughes L."/>
            <person name="Hurhula B."/>
            <person name="Husby M.E."/>
            <person name="Kamat A."/>
            <person name="Kanga B."/>
            <person name="Kashin S."/>
            <person name="Khazanovich D."/>
            <person name="Kisner P."/>
            <person name="Lance K."/>
            <person name="Lara M."/>
            <person name="Lee W."/>
            <person name="Lennon N."/>
            <person name="Letendre F."/>
            <person name="LeVine R."/>
            <person name="Lipovsky A."/>
            <person name="Liu X."/>
            <person name="Liu J."/>
            <person name="Liu S."/>
            <person name="Lokyitsang T."/>
            <person name="Lokyitsang Y."/>
            <person name="Lubonja R."/>
            <person name="Lui A."/>
            <person name="MacDonald P."/>
            <person name="Magnisalis V."/>
            <person name="Maru K."/>
            <person name="Matthews C."/>
            <person name="McCusker W."/>
            <person name="McDonough S."/>
            <person name="Mehta T."/>
            <person name="Meldrim J."/>
            <person name="Meneus L."/>
            <person name="Mihai O."/>
            <person name="Mihalev A."/>
            <person name="Mihova T."/>
            <person name="Mittelman R."/>
            <person name="Mlenga V."/>
            <person name="Montmayeur A."/>
            <person name="Mulrain L."/>
            <person name="Navidi A."/>
            <person name="Naylor J."/>
            <person name="Negash T."/>
            <person name="Nguyen T."/>
            <person name="Nguyen N."/>
            <person name="Nicol R."/>
            <person name="Norbu C."/>
            <person name="Norbu N."/>
            <person name="Novod N."/>
            <person name="O'Neill B."/>
            <person name="Osman S."/>
            <person name="Markiewicz E."/>
            <person name="Oyono O.L."/>
            <person name="Patti C."/>
            <person name="Phunkhang P."/>
            <person name="Pierre F."/>
            <person name="Priest M."/>
            <person name="Raghuraman S."/>
            <person name="Rege F."/>
            <person name="Reyes R."/>
            <person name="Rise C."/>
            <person name="Rogov P."/>
            <person name="Ross K."/>
            <person name="Ryan E."/>
            <person name="Settipalli S."/>
            <person name="Shea T."/>
            <person name="Sherpa N."/>
            <person name="Shi L."/>
            <person name="Shih D."/>
            <person name="Sparrow T."/>
            <person name="Spaulding J."/>
            <person name="Stalker J."/>
            <person name="Stange-Thomann N."/>
            <person name="Stavropoulos S."/>
            <person name="Stone C."/>
            <person name="Strader C."/>
            <person name="Tesfaye S."/>
            <person name="Thomson T."/>
            <person name="Thoulutsang Y."/>
            <person name="Thoulutsang D."/>
            <person name="Topham K."/>
            <person name="Topping I."/>
            <person name="Tsamla T."/>
            <person name="Vassiliev H."/>
            <person name="Vo A."/>
            <person name="Wangchuk T."/>
            <person name="Wangdi T."/>
            <person name="Weiand M."/>
            <person name="Wilkinson J."/>
            <person name="Wilson A."/>
            <person name="Yadav S."/>
            <person name="Young G."/>
            <person name="Yu Q."/>
            <person name="Zembek L."/>
            <person name="Zhong D."/>
            <person name="Zimmer A."/>
            <person name="Zwirko Z."/>
            <person name="Jaffe D.B."/>
            <person name="Alvarez P."/>
            <person name="Brockman W."/>
            <person name="Butler J."/>
            <person name="Chin C."/>
            <person name="Gnerre S."/>
            <person name="MacCallum I."/>
            <person name="Graves J.A."/>
            <person name="Ponting C.P."/>
            <person name="Breen M."/>
            <person name="Samollow P.B."/>
            <person name="Lander E.S."/>
            <person name="Lindblad-Toh K."/>
        </authorList>
    </citation>
    <scope>NUCLEOTIDE SEQUENCE [LARGE SCALE GENOMIC DNA]</scope>
</reference>
<name>A0A5F8GMU4_MONDO</name>
<protein>
    <recommendedName>
        <fullName evidence="4">G-protein coupled receptors family 1 profile domain-containing protein</fullName>
    </recommendedName>
</protein>
<dbReference type="InParanoid" id="A0A5F8GMU4"/>
<dbReference type="Bgee" id="ENSMODG00000040057">
    <property type="expression patterns" value="Expressed in blood and 16 other cell types or tissues"/>
</dbReference>
<keyword evidence="1" id="KW-0812">Transmembrane</keyword>
<feature type="transmembrane region" description="Helical" evidence="1">
    <location>
        <begin position="255"/>
        <end position="277"/>
    </location>
</feature>
<dbReference type="Gene3D" id="1.20.1070.10">
    <property type="entry name" value="Rhodopsin 7-helix transmembrane proteins"/>
    <property type="match status" value="1"/>
</dbReference>
<organism evidence="2 3">
    <name type="scientific">Monodelphis domestica</name>
    <name type="common">Gray short-tailed opossum</name>
    <dbReference type="NCBI Taxonomy" id="13616"/>
    <lineage>
        <taxon>Eukaryota</taxon>
        <taxon>Metazoa</taxon>
        <taxon>Chordata</taxon>
        <taxon>Craniata</taxon>
        <taxon>Vertebrata</taxon>
        <taxon>Euteleostomi</taxon>
        <taxon>Mammalia</taxon>
        <taxon>Metatheria</taxon>
        <taxon>Didelphimorphia</taxon>
        <taxon>Didelphidae</taxon>
        <taxon>Monodelphis</taxon>
    </lineage>
</organism>
<dbReference type="AlphaFoldDB" id="A0A5F8GMU4"/>
<dbReference type="GeneTree" id="ENSGT00390000006068"/>
<sequence>MSIEHSTSTRNPEKLPLMSALTNLPHKMVLHNMSWVQYPSQELLEIEGIIWSQHVISRFMHVYFALVVPTSLLAGAFSLVALGRRRAVLATLDLCVLDSVVTSLAVTLFSFTTIARPDYIVTSHLSCGVLSFFFNVCYFNAQYLQIAMLFAFLFQDYLPWVRRLKLPAGPLARLSLVLVCAVGGSLGGTMLLGTAGSFLESAPCQVDPLSAWPEYEIVKFSLGFGAALVIEAAFFLLLVGKLVRGHRPRQKSSQSAYPLVLASTLSMFACRLFYNMMLLNRARLKLQRDNGSPRDELVMNIAELVLFAESCASNLAVLFLHQPCKAALAEGLRNLSGRCRREEEAPGGVAL</sequence>
<reference evidence="2" key="3">
    <citation type="submission" date="2025-09" db="UniProtKB">
        <authorList>
            <consortium name="Ensembl"/>
        </authorList>
    </citation>
    <scope>IDENTIFICATION</scope>
</reference>
<feature type="transmembrane region" description="Helical" evidence="1">
    <location>
        <begin position="219"/>
        <end position="243"/>
    </location>
</feature>
<evidence type="ECO:0000256" key="1">
    <source>
        <dbReference type="SAM" id="Phobius"/>
    </source>
</evidence>
<dbReference type="PANTHER" id="PTHR37680:SF1">
    <property type="entry name" value="C130050O18RIK PROTEIN"/>
    <property type="match status" value="1"/>
</dbReference>
<proteinExistence type="predicted"/>
<feature type="transmembrane region" description="Helical" evidence="1">
    <location>
        <begin position="62"/>
        <end position="82"/>
    </location>
</feature>
<evidence type="ECO:0000313" key="2">
    <source>
        <dbReference type="Ensembl" id="ENSMODP00000048476.1"/>
    </source>
</evidence>
<evidence type="ECO:0008006" key="4">
    <source>
        <dbReference type="Google" id="ProtNLM"/>
    </source>
</evidence>
<feature type="transmembrane region" description="Helical" evidence="1">
    <location>
        <begin position="132"/>
        <end position="154"/>
    </location>
</feature>
<feature type="transmembrane region" description="Helical" evidence="1">
    <location>
        <begin position="174"/>
        <end position="199"/>
    </location>
</feature>
<dbReference type="Ensembl" id="ENSMODT00000074576.1">
    <property type="protein sequence ID" value="ENSMODP00000048476.1"/>
    <property type="gene ID" value="ENSMODG00000040057.1"/>
</dbReference>
<keyword evidence="1" id="KW-0472">Membrane</keyword>
<evidence type="ECO:0000313" key="3">
    <source>
        <dbReference type="Proteomes" id="UP000002280"/>
    </source>
</evidence>
<keyword evidence="1" id="KW-1133">Transmembrane helix</keyword>
<keyword evidence="3" id="KW-1185">Reference proteome</keyword>